<dbReference type="GO" id="GO:0008360">
    <property type="term" value="P:regulation of cell shape"/>
    <property type="evidence" value="ECO:0007669"/>
    <property type="project" value="UniProtKB-KW"/>
</dbReference>
<dbReference type="PROSITE" id="PS51257">
    <property type="entry name" value="PROKAR_LIPOPROTEIN"/>
    <property type="match status" value="1"/>
</dbReference>
<dbReference type="Proteomes" id="UP000247150">
    <property type="component" value="Unassembled WGS sequence"/>
</dbReference>
<dbReference type="GO" id="GO:0005886">
    <property type="term" value="C:plasma membrane"/>
    <property type="evidence" value="ECO:0007669"/>
    <property type="project" value="TreeGrafter"/>
</dbReference>
<comment type="subcellular location">
    <subcellularLocation>
        <location evidence="1">Membrane</location>
        <topology evidence="1">Multi-pass membrane protein</topology>
    </subcellularLocation>
</comment>
<accession>A0A2V2ZJF0</accession>
<evidence type="ECO:0000256" key="4">
    <source>
        <dbReference type="ARBA" id="ARBA00022989"/>
    </source>
</evidence>
<feature type="transmembrane region" description="Helical" evidence="6">
    <location>
        <begin position="12"/>
        <end position="31"/>
    </location>
</feature>
<dbReference type="Pfam" id="PF01098">
    <property type="entry name" value="FTSW_RODA_SPOVE"/>
    <property type="match status" value="1"/>
</dbReference>
<keyword evidence="3" id="KW-0133">Cell shape</keyword>
<reference evidence="7 8" key="1">
    <citation type="submission" date="2018-05" db="EMBL/GenBank/DDBJ databases">
        <title>Freshwater and sediment microbial communities from various areas in North America, analyzing microbe dynamics in response to fracking.</title>
        <authorList>
            <person name="Lamendella R."/>
        </authorList>
    </citation>
    <scope>NUCLEOTIDE SEQUENCE [LARGE SCALE GENOMIC DNA]</scope>
    <source>
        <strain evidence="7 8">15_TX</strain>
    </source>
</reference>
<feature type="transmembrane region" description="Helical" evidence="6">
    <location>
        <begin position="289"/>
        <end position="309"/>
    </location>
</feature>
<feature type="transmembrane region" description="Helical" evidence="6">
    <location>
        <begin position="172"/>
        <end position="189"/>
    </location>
</feature>
<dbReference type="AlphaFoldDB" id="A0A2V2ZJF0"/>
<dbReference type="EMBL" id="QGTW01000017">
    <property type="protein sequence ID" value="PWW20053.1"/>
    <property type="molecule type" value="Genomic_DNA"/>
</dbReference>
<dbReference type="GO" id="GO:0051301">
    <property type="term" value="P:cell division"/>
    <property type="evidence" value="ECO:0007669"/>
    <property type="project" value="InterPro"/>
</dbReference>
<organism evidence="7 8">
    <name type="scientific">Cytobacillus oceanisediminis</name>
    <dbReference type="NCBI Taxonomy" id="665099"/>
    <lineage>
        <taxon>Bacteria</taxon>
        <taxon>Bacillati</taxon>
        <taxon>Bacillota</taxon>
        <taxon>Bacilli</taxon>
        <taxon>Bacillales</taxon>
        <taxon>Bacillaceae</taxon>
        <taxon>Cytobacillus</taxon>
    </lineage>
</organism>
<feature type="transmembrane region" description="Helical" evidence="6">
    <location>
        <begin position="147"/>
        <end position="166"/>
    </location>
</feature>
<feature type="transmembrane region" description="Helical" evidence="6">
    <location>
        <begin position="43"/>
        <end position="65"/>
    </location>
</feature>
<dbReference type="GO" id="GO:0015648">
    <property type="term" value="F:lipid-linked peptidoglycan transporter activity"/>
    <property type="evidence" value="ECO:0007669"/>
    <property type="project" value="TreeGrafter"/>
</dbReference>
<feature type="transmembrane region" description="Helical" evidence="6">
    <location>
        <begin position="72"/>
        <end position="90"/>
    </location>
</feature>
<keyword evidence="5 6" id="KW-0472">Membrane</keyword>
<gene>
    <name evidence="7" type="ORF">DFO73_11754</name>
</gene>
<feature type="transmembrane region" description="Helical" evidence="6">
    <location>
        <begin position="321"/>
        <end position="343"/>
    </location>
</feature>
<dbReference type="OrthoDB" id="9768187at2"/>
<feature type="transmembrane region" description="Helical" evidence="6">
    <location>
        <begin position="355"/>
        <end position="374"/>
    </location>
</feature>
<keyword evidence="4 6" id="KW-1133">Transmembrane helix</keyword>
<dbReference type="PANTHER" id="PTHR30474:SF1">
    <property type="entry name" value="PEPTIDOGLYCAN GLYCOSYLTRANSFERASE MRDB"/>
    <property type="match status" value="1"/>
</dbReference>
<evidence type="ECO:0000256" key="1">
    <source>
        <dbReference type="ARBA" id="ARBA00004141"/>
    </source>
</evidence>
<keyword evidence="2 6" id="KW-0812">Transmembrane</keyword>
<proteinExistence type="predicted"/>
<evidence type="ECO:0000256" key="2">
    <source>
        <dbReference type="ARBA" id="ARBA00022692"/>
    </source>
</evidence>
<sequence>MDQTNRFSDRIDWTLCFLLLLFFLISCTAIYSGQSSDQYAGNFVIKQIVNYVIGIIIVAAVMYFDSEQIRKLTWFLYGLGIILLLGLFVAPESIAPERKGATLWYVIPGLGSVQPSEFVKVFLIIALSKIITDHNQKYLSKTLGLDFLLLIKLGAATSLPLGLIIIEDLGTALVIVAILTGIILVSGISWKILVPIYGFLGAIAGTILYLVIQAPEILEKYLGVDPYQFSRIYSWLDPVNHKQGAGMQLYNSMMAIGSGLISGKGFTDRQVYVPDAHTDFIFSVIGEEYGFFGASVVISLFFLLIYHLTKIALETTDPFNTYICVGIISMITFHVFQNIGMTIQVLPITGIPLPFISYGGSSLMGNMLAMGLIFSMRYHHKTYMFSTDSNFLAK</sequence>
<evidence type="ECO:0000313" key="8">
    <source>
        <dbReference type="Proteomes" id="UP000247150"/>
    </source>
</evidence>
<feature type="transmembrane region" description="Helical" evidence="6">
    <location>
        <begin position="196"/>
        <end position="212"/>
    </location>
</feature>
<protein>
    <submittedName>
        <fullName evidence="7">Rod shape determining protein RodA</fullName>
    </submittedName>
</protein>
<feature type="transmembrane region" description="Helical" evidence="6">
    <location>
        <begin position="102"/>
        <end position="127"/>
    </location>
</feature>
<evidence type="ECO:0000313" key="7">
    <source>
        <dbReference type="EMBL" id="PWW20053.1"/>
    </source>
</evidence>
<name>A0A2V2ZJF0_9BACI</name>
<evidence type="ECO:0000256" key="3">
    <source>
        <dbReference type="ARBA" id="ARBA00022960"/>
    </source>
</evidence>
<dbReference type="InterPro" id="IPR001182">
    <property type="entry name" value="FtsW/RodA"/>
</dbReference>
<evidence type="ECO:0000256" key="6">
    <source>
        <dbReference type="SAM" id="Phobius"/>
    </source>
</evidence>
<comment type="caution">
    <text evidence="7">The sequence shown here is derived from an EMBL/GenBank/DDBJ whole genome shotgun (WGS) entry which is preliminary data.</text>
</comment>
<evidence type="ECO:0000256" key="5">
    <source>
        <dbReference type="ARBA" id="ARBA00023136"/>
    </source>
</evidence>
<dbReference type="PANTHER" id="PTHR30474">
    <property type="entry name" value="CELL CYCLE PROTEIN"/>
    <property type="match status" value="1"/>
</dbReference>
<dbReference type="RefSeq" id="WP_110067243.1">
    <property type="nucleotide sequence ID" value="NZ_QGTW01000017.1"/>
</dbReference>
<dbReference type="GO" id="GO:0032153">
    <property type="term" value="C:cell division site"/>
    <property type="evidence" value="ECO:0007669"/>
    <property type="project" value="TreeGrafter"/>
</dbReference>